<dbReference type="Gene3D" id="1.20.1250.20">
    <property type="entry name" value="MFS general substrate transporter like domains"/>
    <property type="match status" value="1"/>
</dbReference>
<feature type="transmembrane region" description="Helical" evidence="6">
    <location>
        <begin position="280"/>
        <end position="298"/>
    </location>
</feature>
<feature type="transmembrane region" description="Helical" evidence="6">
    <location>
        <begin position="12"/>
        <end position="30"/>
    </location>
</feature>
<feature type="transmembrane region" description="Helical" evidence="6">
    <location>
        <begin position="94"/>
        <end position="117"/>
    </location>
</feature>
<dbReference type="AlphaFoldDB" id="A0A4R6UDM3"/>
<dbReference type="EMBL" id="SNYJ01000004">
    <property type="protein sequence ID" value="TDQ41194.1"/>
    <property type="molecule type" value="Genomic_DNA"/>
</dbReference>
<dbReference type="PANTHER" id="PTHR23530:SF1">
    <property type="entry name" value="PERMEASE, MAJOR FACILITATOR SUPERFAMILY-RELATED"/>
    <property type="match status" value="1"/>
</dbReference>
<evidence type="ECO:0000256" key="3">
    <source>
        <dbReference type="ARBA" id="ARBA00022692"/>
    </source>
</evidence>
<keyword evidence="4 6" id="KW-1133">Transmembrane helix</keyword>
<dbReference type="RefSeq" id="WP_133579791.1">
    <property type="nucleotide sequence ID" value="NZ_SNYJ01000004.1"/>
</dbReference>
<evidence type="ECO:0000313" key="9">
    <source>
        <dbReference type="Proteomes" id="UP000295632"/>
    </source>
</evidence>
<feature type="transmembrane region" description="Helical" evidence="6">
    <location>
        <begin position="36"/>
        <end position="58"/>
    </location>
</feature>
<dbReference type="Proteomes" id="UP000295632">
    <property type="component" value="Unassembled WGS sequence"/>
</dbReference>
<keyword evidence="2" id="KW-0813">Transport</keyword>
<dbReference type="Pfam" id="PF07690">
    <property type="entry name" value="MFS_1"/>
    <property type="match status" value="1"/>
</dbReference>
<feature type="transmembrane region" description="Helical" evidence="6">
    <location>
        <begin position="244"/>
        <end position="260"/>
    </location>
</feature>
<dbReference type="InterPro" id="IPR005829">
    <property type="entry name" value="Sugar_transporter_CS"/>
</dbReference>
<dbReference type="PROSITE" id="PS00216">
    <property type="entry name" value="SUGAR_TRANSPORT_1"/>
    <property type="match status" value="1"/>
</dbReference>
<gene>
    <name evidence="8" type="ORF">EV213_104192</name>
</gene>
<feature type="transmembrane region" description="Helical" evidence="6">
    <location>
        <begin position="304"/>
        <end position="325"/>
    </location>
</feature>
<accession>A0A4R6UDM3</accession>
<sequence length="392" mass="44201">MKSVSNVWKLYGFRFFYSLIPAYVIERLYWEERGMTIQMVIYAEIIFAVTVLLFEVPSGILADRWGRKRLIVVSAALGVCEFFLLLFATSFWHFALVVFLAAIGMSASSGAENALLYDSLLLKKRERSYEKYYGRLNALEIVATMLAALSGSWLAVQFGFTFNYWLSFVAMWGAVFFAFWLKEPAVKTKTEESESMPLKGYVAAFVRLYKQHPNVIPVLTSGMVVGASVNFIDEFWQLYLDRLQIPILFFGMFSAALYFLKLPGNLLAYQLKKRVATPRLLLFIMSGIVFGLFIMAVSPNIYGLLAMGLVYLVAGMIEPLTSGYLQHRISSNVRATMGSVQSMGENAVIMLAGLGFGYWSSKGDIFGGYGFLAVLCGVFLMYYVWRQKAVRS</sequence>
<feature type="transmembrane region" description="Helical" evidence="6">
    <location>
        <begin position="215"/>
        <end position="232"/>
    </location>
</feature>
<dbReference type="PANTHER" id="PTHR23530">
    <property type="entry name" value="TRANSPORT PROTEIN-RELATED"/>
    <property type="match status" value="1"/>
</dbReference>
<reference evidence="8 9" key="1">
    <citation type="submission" date="2019-03" db="EMBL/GenBank/DDBJ databases">
        <title>Genomic Encyclopedia of Type Strains, Phase IV (KMG-IV): sequencing the most valuable type-strain genomes for metagenomic binning, comparative biology and taxonomic classification.</title>
        <authorList>
            <person name="Goeker M."/>
        </authorList>
    </citation>
    <scope>NUCLEOTIDE SEQUENCE [LARGE SCALE GENOMIC DNA]</scope>
    <source>
        <strain evidence="8 9">DSM 28697</strain>
    </source>
</reference>
<dbReference type="InterPro" id="IPR053160">
    <property type="entry name" value="MFS_DHA3_Transporter"/>
</dbReference>
<dbReference type="PROSITE" id="PS50850">
    <property type="entry name" value="MFS"/>
    <property type="match status" value="1"/>
</dbReference>
<protein>
    <submittedName>
        <fullName evidence="8">Nitrate/nitrite transporter NarK</fullName>
    </submittedName>
</protein>
<evidence type="ECO:0000256" key="6">
    <source>
        <dbReference type="SAM" id="Phobius"/>
    </source>
</evidence>
<evidence type="ECO:0000313" key="8">
    <source>
        <dbReference type="EMBL" id="TDQ41194.1"/>
    </source>
</evidence>
<feature type="domain" description="Major facilitator superfamily (MFS) profile" evidence="7">
    <location>
        <begin position="1"/>
        <end position="388"/>
    </location>
</feature>
<dbReference type="SUPFAM" id="SSF103473">
    <property type="entry name" value="MFS general substrate transporter"/>
    <property type="match status" value="1"/>
</dbReference>
<keyword evidence="9" id="KW-1185">Reference proteome</keyword>
<comment type="caution">
    <text evidence="8">The sequence shown here is derived from an EMBL/GenBank/DDBJ whole genome shotgun (WGS) entry which is preliminary data.</text>
</comment>
<dbReference type="InterPro" id="IPR011701">
    <property type="entry name" value="MFS"/>
</dbReference>
<comment type="subcellular location">
    <subcellularLocation>
        <location evidence="1">Cell membrane</location>
        <topology evidence="1">Multi-pass membrane protein</topology>
    </subcellularLocation>
</comment>
<dbReference type="OrthoDB" id="9816124at2"/>
<evidence type="ECO:0000259" key="7">
    <source>
        <dbReference type="PROSITE" id="PS50850"/>
    </source>
</evidence>
<keyword evidence="5 6" id="KW-0472">Membrane</keyword>
<keyword evidence="3 6" id="KW-0812">Transmembrane</keyword>
<dbReference type="InterPro" id="IPR036259">
    <property type="entry name" value="MFS_trans_sf"/>
</dbReference>
<feature type="transmembrane region" description="Helical" evidence="6">
    <location>
        <begin position="138"/>
        <end position="156"/>
    </location>
</feature>
<feature type="transmembrane region" description="Helical" evidence="6">
    <location>
        <begin position="365"/>
        <end position="385"/>
    </location>
</feature>
<evidence type="ECO:0000256" key="2">
    <source>
        <dbReference type="ARBA" id="ARBA00022448"/>
    </source>
</evidence>
<evidence type="ECO:0000256" key="5">
    <source>
        <dbReference type="ARBA" id="ARBA00023136"/>
    </source>
</evidence>
<organism evidence="8 9">
    <name type="scientific">Aureibacillus halotolerans</name>
    <dbReference type="NCBI Taxonomy" id="1508390"/>
    <lineage>
        <taxon>Bacteria</taxon>
        <taxon>Bacillati</taxon>
        <taxon>Bacillota</taxon>
        <taxon>Bacilli</taxon>
        <taxon>Bacillales</taxon>
        <taxon>Bacillaceae</taxon>
        <taxon>Aureibacillus</taxon>
    </lineage>
</organism>
<dbReference type="GO" id="GO:0022857">
    <property type="term" value="F:transmembrane transporter activity"/>
    <property type="evidence" value="ECO:0007669"/>
    <property type="project" value="InterPro"/>
</dbReference>
<evidence type="ECO:0000256" key="4">
    <source>
        <dbReference type="ARBA" id="ARBA00022989"/>
    </source>
</evidence>
<dbReference type="InterPro" id="IPR020846">
    <property type="entry name" value="MFS_dom"/>
</dbReference>
<feature type="transmembrane region" description="Helical" evidence="6">
    <location>
        <begin position="337"/>
        <end position="359"/>
    </location>
</feature>
<name>A0A4R6UDM3_9BACI</name>
<proteinExistence type="predicted"/>
<feature type="transmembrane region" description="Helical" evidence="6">
    <location>
        <begin position="70"/>
        <end position="88"/>
    </location>
</feature>
<evidence type="ECO:0000256" key="1">
    <source>
        <dbReference type="ARBA" id="ARBA00004651"/>
    </source>
</evidence>
<feature type="transmembrane region" description="Helical" evidence="6">
    <location>
        <begin position="162"/>
        <end position="181"/>
    </location>
</feature>
<dbReference type="GO" id="GO:0005886">
    <property type="term" value="C:plasma membrane"/>
    <property type="evidence" value="ECO:0007669"/>
    <property type="project" value="UniProtKB-SubCell"/>
</dbReference>